<evidence type="ECO:0000256" key="1">
    <source>
        <dbReference type="SAM" id="Phobius"/>
    </source>
</evidence>
<name>A0ABW5XYT2_9BACL</name>
<evidence type="ECO:0000313" key="3">
    <source>
        <dbReference type="Proteomes" id="UP001597568"/>
    </source>
</evidence>
<sequence>MRKKGLIAGIIAVVIGMAIFLTVGANKKSERSTGYTMIKDEKLKDDVKLPYTNLTSYIATNDFIYVAVCEPGSASIANQIVKIDRTSGAYKSIFHSNLDKAATQGLKNSGDWIIWVDGDDLGGSTKFYAFNEKTNKTLSFGTTSDTVYTDFPEISGDLVVWAEHEQVTKQTKLMTYDLTTQKRKTIRTVSKDKWKVSDYTIRDGVIAYIDKSSEKMMLHVQDTKKKTNKKYPITAKNPDWLTFIDEHTIVYVDNLKQGQFDKNKLMTYNMKDKKESALFADQKTVEVDSLSGFKNDAILTEVNNALHVFAVENGVVTEQPFTQKNNWPLDRVDISYWNHEFYIFENDVDAHIYNLTIDTEL</sequence>
<gene>
    <name evidence="2" type="ORF">ACFSY7_06860</name>
</gene>
<proteinExistence type="predicted"/>
<feature type="transmembrane region" description="Helical" evidence="1">
    <location>
        <begin position="6"/>
        <end position="25"/>
    </location>
</feature>
<dbReference type="EMBL" id="JBHUOR010000037">
    <property type="protein sequence ID" value="MFD2868213.1"/>
    <property type="molecule type" value="Genomic_DNA"/>
</dbReference>
<dbReference type="Proteomes" id="UP001597568">
    <property type="component" value="Unassembled WGS sequence"/>
</dbReference>
<protein>
    <submittedName>
        <fullName evidence="2">Uncharacterized protein</fullName>
    </submittedName>
</protein>
<organism evidence="2 3">
    <name type="scientific">Kurthia populi</name>
    <dbReference type="NCBI Taxonomy" id="1562132"/>
    <lineage>
        <taxon>Bacteria</taxon>
        <taxon>Bacillati</taxon>
        <taxon>Bacillota</taxon>
        <taxon>Bacilli</taxon>
        <taxon>Bacillales</taxon>
        <taxon>Caryophanaceae</taxon>
        <taxon>Kurthia</taxon>
    </lineage>
</organism>
<keyword evidence="1" id="KW-0472">Membrane</keyword>
<dbReference type="SUPFAM" id="SSF63825">
    <property type="entry name" value="YWTD domain"/>
    <property type="match status" value="1"/>
</dbReference>
<comment type="caution">
    <text evidence="2">The sequence shown here is derived from an EMBL/GenBank/DDBJ whole genome shotgun (WGS) entry which is preliminary data.</text>
</comment>
<accession>A0ABW5XYT2</accession>
<reference evidence="3" key="1">
    <citation type="journal article" date="2019" name="Int. J. Syst. Evol. Microbiol.">
        <title>The Global Catalogue of Microorganisms (GCM) 10K type strain sequencing project: providing services to taxonomists for standard genome sequencing and annotation.</title>
        <authorList>
            <consortium name="The Broad Institute Genomics Platform"/>
            <consortium name="The Broad Institute Genome Sequencing Center for Infectious Disease"/>
            <person name="Wu L."/>
            <person name="Ma J."/>
        </authorList>
    </citation>
    <scope>NUCLEOTIDE SEQUENCE [LARGE SCALE GENOMIC DNA]</scope>
    <source>
        <strain evidence="3">KCTC 33522</strain>
    </source>
</reference>
<evidence type="ECO:0000313" key="2">
    <source>
        <dbReference type="EMBL" id="MFD2868213.1"/>
    </source>
</evidence>
<keyword evidence="1" id="KW-0812">Transmembrane</keyword>
<keyword evidence="1" id="KW-1133">Transmembrane helix</keyword>
<dbReference type="RefSeq" id="WP_380147327.1">
    <property type="nucleotide sequence ID" value="NZ_JBHUOR010000037.1"/>
</dbReference>
<keyword evidence="3" id="KW-1185">Reference proteome</keyword>